<dbReference type="Pfam" id="PF08450">
    <property type="entry name" value="SGL"/>
    <property type="match status" value="1"/>
</dbReference>
<dbReference type="PANTHER" id="PTHR10907">
    <property type="entry name" value="REGUCALCIN"/>
    <property type="match status" value="1"/>
</dbReference>
<feature type="domain" description="SMP-30/Gluconolactonase/LRE-like region" evidence="4">
    <location>
        <begin position="22"/>
        <end position="291"/>
    </location>
</feature>
<evidence type="ECO:0000259" key="4">
    <source>
        <dbReference type="Pfam" id="PF08450"/>
    </source>
</evidence>
<feature type="binding site" evidence="3">
    <location>
        <position position="22"/>
    </location>
    <ligand>
        <name>a divalent metal cation</name>
        <dbReference type="ChEBI" id="CHEBI:60240"/>
    </ligand>
</feature>
<dbReference type="EMBL" id="MVGC01000329">
    <property type="protein sequence ID" value="RJE20202.1"/>
    <property type="molecule type" value="Genomic_DNA"/>
</dbReference>
<feature type="binding site" evidence="3">
    <location>
        <position position="187"/>
    </location>
    <ligand>
        <name>a divalent metal cation</name>
        <dbReference type="ChEBI" id="CHEBI:60240"/>
    </ligand>
</feature>
<dbReference type="Gene3D" id="2.120.10.30">
    <property type="entry name" value="TolB, C-terminal domain"/>
    <property type="match status" value="1"/>
</dbReference>
<feature type="active site" description="Proton donor/acceptor" evidence="2">
    <location>
        <position position="236"/>
    </location>
</feature>
<dbReference type="PANTHER" id="PTHR10907:SF47">
    <property type="entry name" value="REGUCALCIN"/>
    <property type="match status" value="1"/>
</dbReference>
<comment type="caution">
    <text evidence="5">The sequence shown here is derived from an EMBL/GenBank/DDBJ whole genome shotgun (WGS) entry which is preliminary data.</text>
</comment>
<feature type="binding site" evidence="3">
    <location>
        <position position="236"/>
    </location>
    <ligand>
        <name>a divalent metal cation</name>
        <dbReference type="ChEBI" id="CHEBI:60240"/>
    </ligand>
</feature>
<dbReference type="InterPro" id="IPR013658">
    <property type="entry name" value="SGL"/>
</dbReference>
<dbReference type="AlphaFoldDB" id="A0A3A2ZAR5"/>
<dbReference type="InterPro" id="IPR011042">
    <property type="entry name" value="6-blade_b-propeller_TolB-like"/>
</dbReference>
<dbReference type="SUPFAM" id="SSF63829">
    <property type="entry name" value="Calcium-dependent phosphotriesterase"/>
    <property type="match status" value="1"/>
</dbReference>
<dbReference type="STRING" id="2070753.A0A3A2ZAR5"/>
<proteinExistence type="inferred from homology"/>
<protein>
    <submittedName>
        <fullName evidence="5">Calcium homeostasis protein Regucalcin</fullName>
    </submittedName>
</protein>
<gene>
    <name evidence="5" type="ORF">PHISCL_07462</name>
</gene>
<evidence type="ECO:0000256" key="2">
    <source>
        <dbReference type="PIRSR" id="PIRSR605511-1"/>
    </source>
</evidence>
<dbReference type="PRINTS" id="PR01790">
    <property type="entry name" value="SMP30FAMILY"/>
</dbReference>
<feature type="binding site" evidence="3">
    <location>
        <position position="138"/>
    </location>
    <ligand>
        <name>substrate</name>
    </ligand>
</feature>
<keyword evidence="3" id="KW-0862">Zinc</keyword>
<dbReference type="InterPro" id="IPR005511">
    <property type="entry name" value="SMP-30"/>
</dbReference>
<dbReference type="GO" id="GO:0005509">
    <property type="term" value="F:calcium ion binding"/>
    <property type="evidence" value="ECO:0007669"/>
    <property type="project" value="TreeGrafter"/>
</dbReference>
<evidence type="ECO:0000256" key="3">
    <source>
        <dbReference type="PIRSR" id="PIRSR605511-2"/>
    </source>
</evidence>
<dbReference type="GO" id="GO:0004341">
    <property type="term" value="F:gluconolactonase activity"/>
    <property type="evidence" value="ECO:0007669"/>
    <property type="project" value="TreeGrafter"/>
</dbReference>
<evidence type="ECO:0000313" key="6">
    <source>
        <dbReference type="Proteomes" id="UP000266188"/>
    </source>
</evidence>
<keyword evidence="3" id="KW-0479">Metal-binding</keyword>
<organism evidence="5 6">
    <name type="scientific">Aspergillus sclerotialis</name>
    <dbReference type="NCBI Taxonomy" id="2070753"/>
    <lineage>
        <taxon>Eukaryota</taxon>
        <taxon>Fungi</taxon>
        <taxon>Dikarya</taxon>
        <taxon>Ascomycota</taxon>
        <taxon>Pezizomycotina</taxon>
        <taxon>Eurotiomycetes</taxon>
        <taxon>Eurotiomycetidae</taxon>
        <taxon>Eurotiales</taxon>
        <taxon>Aspergillaceae</taxon>
        <taxon>Aspergillus</taxon>
        <taxon>Aspergillus subgen. Polypaecilum</taxon>
    </lineage>
</organism>
<comment type="cofactor">
    <cofactor evidence="3">
        <name>Zn(2+)</name>
        <dbReference type="ChEBI" id="CHEBI:29105"/>
    </cofactor>
    <text evidence="3">Binds 1 divalent metal cation per subunit.</text>
</comment>
<name>A0A3A2ZAR5_9EURO</name>
<accession>A0A3A2ZAR5</accession>
<evidence type="ECO:0000313" key="5">
    <source>
        <dbReference type="EMBL" id="RJE20202.1"/>
    </source>
</evidence>
<keyword evidence="6" id="KW-1185">Reference proteome</keyword>
<comment type="similarity">
    <text evidence="1">Belongs to the SMP-30/CGR1 family.</text>
</comment>
<sequence>MSTVREWSISEPYIEIGGTLLEGPFFDGTNNEFRFVDIWQQKLHILDLVKGPSSLKTIDTEFSIGVTANIANPGDSYKDQIIVAAKHGYALLNRITGQMSYIRKVWDDQEGPEKAERFVCLHLDNILMETYCDRMRFNDGAVDSQGRFWAGAMNDPKVQEPNDEGVLFRLDPDMKLHRMLEPLMIPNGIGWNDDDDTMYLTNSPAGRIFAFDFDPKTGNISNQRVHFELKGPAVPDGFAIDVEGCIWSALYGGGKVIRISPEGKVIGQILLPTRNVTCAVFVGTELFITTAKDDVDDDKLPNSTRYGGHLYKIDVGVRGQPKNQFRFQN</sequence>
<dbReference type="Proteomes" id="UP000266188">
    <property type="component" value="Unassembled WGS sequence"/>
</dbReference>
<reference evidence="6" key="1">
    <citation type="submission" date="2017-02" db="EMBL/GenBank/DDBJ databases">
        <authorList>
            <person name="Tafer H."/>
            <person name="Lopandic K."/>
        </authorList>
    </citation>
    <scope>NUCLEOTIDE SEQUENCE [LARGE SCALE GENOMIC DNA]</scope>
    <source>
        <strain evidence="6">CBS 366.77</strain>
    </source>
</reference>
<feature type="binding site" evidence="3">
    <location>
        <position position="136"/>
    </location>
    <ligand>
        <name>substrate</name>
    </ligand>
</feature>
<evidence type="ECO:0000256" key="1">
    <source>
        <dbReference type="ARBA" id="ARBA00008853"/>
    </source>
</evidence>
<dbReference type="OrthoDB" id="423498at2759"/>